<dbReference type="AlphaFoldDB" id="A0A418NVV1"/>
<dbReference type="RefSeq" id="WP_119583991.1">
    <property type="nucleotide sequence ID" value="NZ_CAWODQ010000001.1"/>
</dbReference>
<dbReference type="EMBL" id="QXFL01000001">
    <property type="protein sequence ID" value="RIV88715.1"/>
    <property type="molecule type" value="Genomic_DNA"/>
</dbReference>
<gene>
    <name evidence="1" type="ORF">D2V07_00075</name>
</gene>
<reference evidence="1 2" key="1">
    <citation type="submission" date="2018-08" db="EMBL/GenBank/DDBJ databases">
        <title>Erythrobacter zhengii sp.nov., a bacterium isolated from deep-sea sediment.</title>
        <authorList>
            <person name="Fang C."/>
            <person name="Wu Y.-H."/>
            <person name="Sun C."/>
            <person name="Wang H."/>
            <person name="Cheng H."/>
            <person name="Meng F.-X."/>
            <person name="Wang C.-S."/>
            <person name="Xu X.-W."/>
        </authorList>
    </citation>
    <scope>NUCLEOTIDE SEQUENCE [LARGE SCALE GENOMIC DNA]</scope>
    <source>
        <strain evidence="1 2">V18</strain>
    </source>
</reference>
<dbReference type="SUPFAM" id="SSF53474">
    <property type="entry name" value="alpha/beta-Hydrolases"/>
    <property type="match status" value="1"/>
</dbReference>
<dbReference type="InterPro" id="IPR029058">
    <property type="entry name" value="AB_hydrolase_fold"/>
</dbReference>
<dbReference type="Proteomes" id="UP000286576">
    <property type="component" value="Unassembled WGS sequence"/>
</dbReference>
<evidence type="ECO:0000313" key="1">
    <source>
        <dbReference type="EMBL" id="RIV88715.1"/>
    </source>
</evidence>
<protein>
    <submittedName>
        <fullName evidence="1">Uncharacterized protein</fullName>
    </submittedName>
</protein>
<sequence>MLTGLWPTPSGSDEYVIGFDAGRAPRVLVVRALFDEGSKLRHFTVETMRRLDAAGVDSFLPDLPGTNESLLPLEQQTLDGWRAAMRAAANHFGATHVLAIRGGALVAPGHLPNIHYAPASGASLLRAMLRAQVIAAREAGEAQSREDLLERGRSEGLRLAGYNLGPDMVAELEQASPGESDAVEIAQGDVGGGGLWLRAEPAHDPVQADRIAELAMGHLR</sequence>
<dbReference type="OrthoDB" id="7390151at2"/>
<keyword evidence="2" id="KW-1185">Reference proteome</keyword>
<accession>A0A418NVV1</accession>
<organism evidence="1 2">
    <name type="scientific">Aurantiacibacter zhengii</name>
    <dbReference type="NCBI Taxonomy" id="2307003"/>
    <lineage>
        <taxon>Bacteria</taxon>
        <taxon>Pseudomonadati</taxon>
        <taxon>Pseudomonadota</taxon>
        <taxon>Alphaproteobacteria</taxon>
        <taxon>Sphingomonadales</taxon>
        <taxon>Erythrobacteraceae</taxon>
        <taxon>Aurantiacibacter</taxon>
    </lineage>
</organism>
<comment type="caution">
    <text evidence="1">The sequence shown here is derived from an EMBL/GenBank/DDBJ whole genome shotgun (WGS) entry which is preliminary data.</text>
</comment>
<name>A0A418NVV1_9SPHN</name>
<proteinExistence type="predicted"/>
<evidence type="ECO:0000313" key="2">
    <source>
        <dbReference type="Proteomes" id="UP000286576"/>
    </source>
</evidence>